<reference evidence="1" key="1">
    <citation type="submission" date="2020-03" db="EMBL/GenBank/DDBJ databases">
        <title>The deep terrestrial virosphere.</title>
        <authorList>
            <person name="Holmfeldt K."/>
            <person name="Nilsson E."/>
            <person name="Simone D."/>
            <person name="Lopez-Fernandez M."/>
            <person name="Wu X."/>
            <person name="de Brujin I."/>
            <person name="Lundin D."/>
            <person name="Andersson A."/>
            <person name="Bertilsson S."/>
            <person name="Dopson M."/>
        </authorList>
    </citation>
    <scope>NUCLEOTIDE SEQUENCE</scope>
    <source>
        <strain evidence="1">TM448A03150</strain>
        <strain evidence="2">TM448B03213</strain>
    </source>
</reference>
<evidence type="ECO:0000313" key="2">
    <source>
        <dbReference type="EMBL" id="QJI02401.1"/>
    </source>
</evidence>
<dbReference type="EMBL" id="MT144387">
    <property type="protein sequence ID" value="QJA53020.1"/>
    <property type="molecule type" value="Genomic_DNA"/>
</dbReference>
<accession>A0A6H2A0N8</accession>
<dbReference type="EMBL" id="MT144998">
    <property type="protein sequence ID" value="QJI02401.1"/>
    <property type="molecule type" value="Genomic_DNA"/>
</dbReference>
<gene>
    <name evidence="1" type="ORF">TM448A03150_0005</name>
    <name evidence="2" type="ORF">TM448B03213_0010</name>
</gene>
<sequence>MTYPRNPDLPETVASAILALAEGDSILLSEPSPTGSEKLRQAIYGWIWVNGLRGAFRIRRESPTHLRIYRKTELHTLIHRVEKAIGPEQEFVLNNLLELEEEKDTLFAIQKGIAEGRLAPDSALRVLEEWRAKVGGTDVSP</sequence>
<evidence type="ECO:0000313" key="1">
    <source>
        <dbReference type="EMBL" id="QJA53020.1"/>
    </source>
</evidence>
<organism evidence="1">
    <name type="scientific">viral metagenome</name>
    <dbReference type="NCBI Taxonomy" id="1070528"/>
    <lineage>
        <taxon>unclassified sequences</taxon>
        <taxon>metagenomes</taxon>
        <taxon>organismal metagenomes</taxon>
    </lineage>
</organism>
<dbReference type="AlphaFoldDB" id="A0A6H2A0N8"/>
<protein>
    <submittedName>
        <fullName evidence="1">Uncharacterized protein</fullName>
    </submittedName>
</protein>
<proteinExistence type="predicted"/>
<name>A0A6H2A0N8_9ZZZZ</name>